<organism evidence="2 3">
    <name type="scientific">Musa troglodytarum</name>
    <name type="common">fe'i banana</name>
    <dbReference type="NCBI Taxonomy" id="320322"/>
    <lineage>
        <taxon>Eukaryota</taxon>
        <taxon>Viridiplantae</taxon>
        <taxon>Streptophyta</taxon>
        <taxon>Embryophyta</taxon>
        <taxon>Tracheophyta</taxon>
        <taxon>Spermatophyta</taxon>
        <taxon>Magnoliopsida</taxon>
        <taxon>Liliopsida</taxon>
        <taxon>Zingiberales</taxon>
        <taxon>Musaceae</taxon>
        <taxon>Musa</taxon>
    </lineage>
</organism>
<evidence type="ECO:0000256" key="1">
    <source>
        <dbReference type="SAM" id="MobiDB-lite"/>
    </source>
</evidence>
<gene>
    <name evidence="2" type="ORF">MUK42_06142</name>
</gene>
<reference evidence="2" key="1">
    <citation type="submission" date="2022-05" db="EMBL/GenBank/DDBJ databases">
        <title>The Musa troglodytarum L. genome provides insights into the mechanism of non-climacteric behaviour and enrichment of carotenoids.</title>
        <authorList>
            <person name="Wang J."/>
        </authorList>
    </citation>
    <scope>NUCLEOTIDE SEQUENCE</scope>
    <source>
        <tissue evidence="2">Leaf</tissue>
    </source>
</reference>
<dbReference type="Proteomes" id="UP001055439">
    <property type="component" value="Chromosome 5"/>
</dbReference>
<evidence type="ECO:0000313" key="3">
    <source>
        <dbReference type="Proteomes" id="UP001055439"/>
    </source>
</evidence>
<sequence>MASASRPMSFFEAREDEHRMQAMQQQQSSSVPAPSTAAPVKKRRNLSGNPCKYLIAQIMHNDDARRLLLGCFR</sequence>
<dbReference type="AlphaFoldDB" id="A0A9E7FYX9"/>
<name>A0A9E7FYX9_9LILI</name>
<feature type="compositionally biased region" description="Low complexity" evidence="1">
    <location>
        <begin position="21"/>
        <end position="39"/>
    </location>
</feature>
<accession>A0A9E7FYX9</accession>
<protein>
    <submittedName>
        <fullName evidence="2">Zinc finger protein</fullName>
    </submittedName>
</protein>
<dbReference type="EMBL" id="CP097507">
    <property type="protein sequence ID" value="URE04991.1"/>
    <property type="molecule type" value="Genomic_DNA"/>
</dbReference>
<keyword evidence="3" id="KW-1185">Reference proteome</keyword>
<evidence type="ECO:0000313" key="2">
    <source>
        <dbReference type="EMBL" id="URE04991.1"/>
    </source>
</evidence>
<proteinExistence type="predicted"/>
<feature type="region of interest" description="Disordered" evidence="1">
    <location>
        <begin position="1"/>
        <end position="46"/>
    </location>
</feature>